<proteinExistence type="predicted"/>
<dbReference type="Proteomes" id="UP001270004">
    <property type="component" value="Unassembled WGS sequence"/>
</dbReference>
<name>A0AAW9DIP2_STRSU</name>
<dbReference type="AlphaFoldDB" id="A0AAW9DIP2"/>
<evidence type="ECO:0000256" key="1">
    <source>
        <dbReference type="SAM" id="Phobius"/>
    </source>
</evidence>
<organism evidence="2 3">
    <name type="scientific">Streptococcus suis</name>
    <dbReference type="NCBI Taxonomy" id="1307"/>
    <lineage>
        <taxon>Bacteria</taxon>
        <taxon>Bacillati</taxon>
        <taxon>Bacillota</taxon>
        <taxon>Bacilli</taxon>
        <taxon>Lactobacillales</taxon>
        <taxon>Streptococcaceae</taxon>
        <taxon>Streptococcus</taxon>
    </lineage>
</organism>
<dbReference type="EMBL" id="JAWWZK010000020">
    <property type="protein sequence ID" value="MDX5038480.1"/>
    <property type="molecule type" value="Genomic_DNA"/>
</dbReference>
<keyword evidence="1" id="KW-0812">Transmembrane</keyword>
<keyword evidence="1" id="KW-0472">Membrane</keyword>
<gene>
    <name evidence="2" type="ORF">SHY70_09330</name>
</gene>
<comment type="caution">
    <text evidence="2">The sequence shown here is derived from an EMBL/GenBank/DDBJ whole genome shotgun (WGS) entry which is preliminary data.</text>
</comment>
<accession>A0AAW9DIP2</accession>
<evidence type="ECO:0000313" key="2">
    <source>
        <dbReference type="EMBL" id="MDX5038480.1"/>
    </source>
</evidence>
<feature type="transmembrane region" description="Helical" evidence="1">
    <location>
        <begin position="6"/>
        <end position="23"/>
    </location>
</feature>
<dbReference type="RefSeq" id="WP_024407920.1">
    <property type="nucleotide sequence ID" value="NZ_CEGO01000074.1"/>
</dbReference>
<reference evidence="2" key="1">
    <citation type="submission" date="2023-11" db="EMBL/GenBank/DDBJ databases">
        <title>Antimicrobial resistance in invasive Streptococcus suis isolated in Spain and the associated genetic mechanisms.</title>
        <authorList>
            <person name="Uruen C."/>
            <person name="Arenas J.A."/>
        </authorList>
    </citation>
    <scope>NUCLEOTIDE SEQUENCE</scope>
    <source>
        <strain evidence="2">Ss_70</strain>
    </source>
</reference>
<evidence type="ECO:0000313" key="3">
    <source>
        <dbReference type="Proteomes" id="UP001270004"/>
    </source>
</evidence>
<protein>
    <submittedName>
        <fullName evidence="2">RNA-binding protein</fullName>
    </submittedName>
</protein>
<sequence length="157" mass="18652">MLSFISWLIILFAGFLYLMLRISEIKEKRKQATILRLDLPIITSDLEQVIEKTATITGQKLIFDNRYIRYLQSSPNQDSHLVSFPIMLSEKIDSDTERYLTQVFTTQLNKYLSDSTTYTYWSDKEQNLHFTYQFGDMLRYNNQYYLNLQITFSHNGS</sequence>
<keyword evidence="1" id="KW-1133">Transmembrane helix</keyword>